<comment type="caution">
    <text evidence="2">The sequence shown here is derived from an EMBL/GenBank/DDBJ whole genome shotgun (WGS) entry which is preliminary data.</text>
</comment>
<dbReference type="RefSeq" id="WP_350397556.1">
    <property type="nucleotide sequence ID" value="NZ_JBELQE010000134.1"/>
</dbReference>
<dbReference type="Proteomes" id="UP001480955">
    <property type="component" value="Unassembled WGS sequence"/>
</dbReference>
<sequence length="404" mass="43434">MDIASRPRPMQDQTPGNRSATPHPYTRARLNDLVRRIEAALRSGDRALQSQLVLQSAELLTKRWSRLPPPDKPAFDGLLVTLCDQIDRAARRTFAERLAPLRLGPPRTSQALARDASIDVAAPLLTGCSSLGDDLLAELAASGSDGHRRAIAVRPTVTPAVTEVLLRHGDGRIAARLLDNPGARFSEAGFSDLAAHSERTEAVTLRLALRPDLPPPDRPALLDRTRRRAAEALVSDLGGDRAGADRLLAQAEETLGRPVAEERLARFRASLDVIGGRFSGARRGPGASQLERWVTLNRIEDGLAAIAHAAGLPLAATVAAFDAPSPAPLAAILRGLDHPWPVTKALMTQRFGGTVPVGAAEEAWDLHRRLQPGTARRLIRFAAMPLLCAAFLPEADTAEPEDRP</sequence>
<protein>
    <submittedName>
        <fullName evidence="2">DUF2336 domain-containing protein</fullName>
    </submittedName>
</protein>
<feature type="region of interest" description="Disordered" evidence="1">
    <location>
        <begin position="1"/>
        <end position="24"/>
    </location>
</feature>
<feature type="compositionally biased region" description="Polar residues" evidence="1">
    <location>
        <begin position="11"/>
        <end position="20"/>
    </location>
</feature>
<dbReference type="Pfam" id="PF10098">
    <property type="entry name" value="DUF2336"/>
    <property type="match status" value="1"/>
</dbReference>
<keyword evidence="3" id="KW-1185">Reference proteome</keyword>
<proteinExistence type="predicted"/>
<organism evidence="2 3">
    <name type="scientific">Methylorubrum podarium</name>
    <dbReference type="NCBI Taxonomy" id="200476"/>
    <lineage>
        <taxon>Bacteria</taxon>
        <taxon>Pseudomonadati</taxon>
        <taxon>Pseudomonadota</taxon>
        <taxon>Alphaproteobacteria</taxon>
        <taxon>Hyphomicrobiales</taxon>
        <taxon>Methylobacteriaceae</taxon>
        <taxon>Methylorubrum</taxon>
    </lineage>
</organism>
<accession>A0ABV1QV96</accession>
<evidence type="ECO:0000313" key="2">
    <source>
        <dbReference type="EMBL" id="MER2253352.1"/>
    </source>
</evidence>
<dbReference type="EMBL" id="JBELQE010000134">
    <property type="protein sequence ID" value="MER2253352.1"/>
    <property type="molecule type" value="Genomic_DNA"/>
</dbReference>
<name>A0ABV1QV96_9HYPH</name>
<evidence type="ECO:0000256" key="1">
    <source>
        <dbReference type="SAM" id="MobiDB-lite"/>
    </source>
</evidence>
<evidence type="ECO:0000313" key="3">
    <source>
        <dbReference type="Proteomes" id="UP001480955"/>
    </source>
</evidence>
<reference evidence="2 3" key="1">
    <citation type="submission" date="2024-06" db="EMBL/GenBank/DDBJ databases">
        <authorList>
            <person name="Campbell A.G."/>
        </authorList>
    </citation>
    <scope>NUCLEOTIDE SEQUENCE [LARGE SCALE GENOMIC DNA]</scope>
    <source>
        <strain evidence="2 3">EM12</strain>
    </source>
</reference>
<dbReference type="InterPro" id="IPR019285">
    <property type="entry name" value="DUF2336"/>
</dbReference>
<gene>
    <name evidence="2" type="ORF">ABS772_25850</name>
</gene>